<name>A0AAN7PCY1_9COLE</name>
<dbReference type="AlphaFoldDB" id="A0AAN7PCY1"/>
<proteinExistence type="predicted"/>
<evidence type="ECO:0000313" key="2">
    <source>
        <dbReference type="Proteomes" id="UP001353858"/>
    </source>
</evidence>
<evidence type="ECO:0000313" key="1">
    <source>
        <dbReference type="EMBL" id="KAK4882579.1"/>
    </source>
</evidence>
<gene>
    <name evidence="1" type="ORF">RN001_005898</name>
</gene>
<accession>A0AAN7PCY1</accession>
<sequence length="126" mass="14319">MNKNDCIVRGCPSLHKRFTLPRIPIGTCEERGLSQPSTSSSLSALPYYDSSSEKCSDQTLQQTRKTYNKAVAECAARFMITEMVTNEVAGTSQQSEINMDIRCQLSEKTRQLKAIIRKQKRQIIDW</sequence>
<comment type="caution">
    <text evidence="1">The sequence shown here is derived from an EMBL/GenBank/DDBJ whole genome shotgun (WGS) entry which is preliminary data.</text>
</comment>
<organism evidence="1 2">
    <name type="scientific">Aquatica leii</name>
    <dbReference type="NCBI Taxonomy" id="1421715"/>
    <lineage>
        <taxon>Eukaryota</taxon>
        <taxon>Metazoa</taxon>
        <taxon>Ecdysozoa</taxon>
        <taxon>Arthropoda</taxon>
        <taxon>Hexapoda</taxon>
        <taxon>Insecta</taxon>
        <taxon>Pterygota</taxon>
        <taxon>Neoptera</taxon>
        <taxon>Endopterygota</taxon>
        <taxon>Coleoptera</taxon>
        <taxon>Polyphaga</taxon>
        <taxon>Elateriformia</taxon>
        <taxon>Elateroidea</taxon>
        <taxon>Lampyridae</taxon>
        <taxon>Luciolinae</taxon>
        <taxon>Aquatica</taxon>
    </lineage>
</organism>
<protein>
    <submittedName>
        <fullName evidence="1">Uncharacterized protein</fullName>
    </submittedName>
</protein>
<reference evidence="2" key="1">
    <citation type="submission" date="2023-01" db="EMBL/GenBank/DDBJ databases">
        <title>Key to firefly adult light organ development and bioluminescence: homeobox transcription factors regulate luciferase expression and transportation to peroxisome.</title>
        <authorList>
            <person name="Fu X."/>
        </authorList>
    </citation>
    <scope>NUCLEOTIDE SEQUENCE [LARGE SCALE GENOMIC DNA]</scope>
</reference>
<dbReference type="Proteomes" id="UP001353858">
    <property type="component" value="Unassembled WGS sequence"/>
</dbReference>
<keyword evidence="2" id="KW-1185">Reference proteome</keyword>
<dbReference type="EMBL" id="JARPUR010000002">
    <property type="protein sequence ID" value="KAK4882579.1"/>
    <property type="molecule type" value="Genomic_DNA"/>
</dbReference>